<keyword evidence="3 5" id="KW-0694">RNA-binding</keyword>
<dbReference type="GO" id="GO:0005634">
    <property type="term" value="C:nucleus"/>
    <property type="evidence" value="ECO:0007669"/>
    <property type="project" value="UniProtKB-SubCell"/>
</dbReference>
<accession>A0AAD5Q8W3</accession>
<dbReference type="EMBL" id="JAKCXM010000240">
    <property type="protein sequence ID" value="KAJ0397722.1"/>
    <property type="molecule type" value="Genomic_DNA"/>
</dbReference>
<comment type="subcellular location">
    <subcellularLocation>
        <location evidence="1">Nucleus</location>
    </subcellularLocation>
</comment>
<feature type="domain" description="RRM" evidence="7">
    <location>
        <begin position="309"/>
        <end position="392"/>
    </location>
</feature>
<feature type="compositionally biased region" description="Basic and acidic residues" evidence="6">
    <location>
        <begin position="805"/>
        <end position="833"/>
    </location>
</feature>
<sequence>MSATVFVRNLPFDVTQDALEQVFGEIGPVKKVDVIKDKGKQKSETTTRGFAFVRFAMAADAEAAIQQLHQSDFRGRRMLVEIAKEKGKKNEKKVKKKEEEDAAPAAAEPSEKPVEAAETTVEQPAQEAEELEPEPTKEKKDKKKKKEKKAKKEDAEEQQPAASAATHEEPAEAEDAPADGGHVQSERNARRRMHREFLRQVAARKEASASAEQKSVLIYGLGRDVTQKALYKKVKKLAAVAKVELQEDAKANRQSAVVQLEKLGDVALVVQKLDQHIFKGATLRAVAAVQPTDGGVAAGDSGKKSGEGHRLIVRNLSFQATDADLDKLFSAVGPISEARVVRLPAEDGAALGKSRGFAFVQFHVAEDARRAIEQLNGHKLKGREVVVDFAVSKAKYLQQQREQESAAPEEETEASARMEIDGDDDDDAAEAEHDGDHDDDDDDDDDGEHDNELEMSDDEAGEDDEEEEDDEDEEKPARQAREDSDEQRMRTLFIRNLSFQTTEESMKEFFGSFGAVEYARIVVDKASGLSKGVGFVRFRQREPADVVMLRGQNDTTQNTQRKHSKGKKQDQFSLSAFADGDALMLDGRMLIVTRAVAHDDAERLTESKSAQRKAKDKRNMYLAYEGTINVNKLSEEELSLPKMDIEKRRRAIKEKKEKLKNPLYFVSPLRLSVRNLAGHVDDAQLKQLFREAAIAGMQQRKVDMRRDVKVELLPASERVPVKVKMAKVVRDMDNVRPGKEPRSRGYGFVEFAEHVHALAALRVVNNNPEYTSFTPGKSGSAEHEKSRLIVEFALENHGKLKLREKKQNDARKKRDEEKALKEAQGDDSQQPREKKSRGQRQREKKKEASAQPQETAKTAKADKPKPKPAVVQSKAPSEKKRKRRDSLEMEAALPTGGEKTTQLSRKQRKQAKERRAEQSFDQLVQSYKKEIFGDKAPARQASASAGDRWFD</sequence>
<keyword evidence="9" id="KW-1185">Reference proteome</keyword>
<feature type="compositionally biased region" description="Basic and acidic residues" evidence="6">
    <location>
        <begin position="927"/>
        <end position="937"/>
    </location>
</feature>
<feature type="region of interest" description="Disordered" evidence="6">
    <location>
        <begin position="422"/>
        <end position="489"/>
    </location>
</feature>
<dbReference type="Pfam" id="PF00076">
    <property type="entry name" value="RRM_1"/>
    <property type="match status" value="3"/>
</dbReference>
<feature type="domain" description="RRM" evidence="7">
    <location>
        <begin position="3"/>
        <end position="85"/>
    </location>
</feature>
<feature type="compositionally biased region" description="Basic residues" evidence="6">
    <location>
        <begin position="86"/>
        <end position="95"/>
    </location>
</feature>
<evidence type="ECO:0000256" key="6">
    <source>
        <dbReference type="SAM" id="MobiDB-lite"/>
    </source>
</evidence>
<dbReference type="InterPro" id="IPR051945">
    <property type="entry name" value="RRM_MRD1_RNA_proc_ribogen"/>
</dbReference>
<dbReference type="SUPFAM" id="SSF54928">
    <property type="entry name" value="RNA-binding domain, RBD"/>
    <property type="match status" value="3"/>
</dbReference>
<comment type="caution">
    <text evidence="8">The sequence shown here is derived from an EMBL/GenBank/DDBJ whole genome shotgun (WGS) entry which is preliminary data.</text>
</comment>
<keyword evidence="4" id="KW-0539">Nucleus</keyword>
<feature type="domain" description="RRM" evidence="7">
    <location>
        <begin position="669"/>
        <end position="795"/>
    </location>
</feature>
<feature type="compositionally biased region" description="Low complexity" evidence="6">
    <location>
        <begin position="116"/>
        <end position="126"/>
    </location>
</feature>
<evidence type="ECO:0000259" key="7">
    <source>
        <dbReference type="PROSITE" id="PS50102"/>
    </source>
</evidence>
<proteinExistence type="predicted"/>
<dbReference type="InterPro" id="IPR000504">
    <property type="entry name" value="RRM_dom"/>
</dbReference>
<dbReference type="InterPro" id="IPR003954">
    <property type="entry name" value="RRM_euk-type"/>
</dbReference>
<feature type="compositionally biased region" description="Basic and acidic residues" evidence="6">
    <location>
        <begin position="475"/>
        <end position="489"/>
    </location>
</feature>
<name>A0AAD5Q8W3_PYTIN</name>
<dbReference type="CDD" id="cd12414">
    <property type="entry name" value="RRM2_RBM28_like"/>
    <property type="match status" value="1"/>
</dbReference>
<evidence type="ECO:0000256" key="5">
    <source>
        <dbReference type="PROSITE-ProRule" id="PRU00176"/>
    </source>
</evidence>
<evidence type="ECO:0000256" key="2">
    <source>
        <dbReference type="ARBA" id="ARBA00022737"/>
    </source>
</evidence>
<dbReference type="PROSITE" id="PS50102">
    <property type="entry name" value="RRM"/>
    <property type="match status" value="4"/>
</dbReference>
<dbReference type="GO" id="GO:0003729">
    <property type="term" value="F:mRNA binding"/>
    <property type="evidence" value="ECO:0007669"/>
    <property type="project" value="TreeGrafter"/>
</dbReference>
<evidence type="ECO:0000256" key="1">
    <source>
        <dbReference type="ARBA" id="ARBA00004123"/>
    </source>
</evidence>
<keyword evidence="2" id="KW-0677">Repeat</keyword>
<evidence type="ECO:0000313" key="9">
    <source>
        <dbReference type="Proteomes" id="UP001209570"/>
    </source>
</evidence>
<dbReference type="AlphaFoldDB" id="A0AAD5Q8W3"/>
<feature type="region of interest" description="Disordered" evidence="6">
    <location>
        <begin position="801"/>
        <end position="951"/>
    </location>
</feature>
<protein>
    <recommendedName>
        <fullName evidence="7">RRM domain-containing protein</fullName>
    </recommendedName>
</protein>
<reference evidence="8" key="1">
    <citation type="submission" date="2021-12" db="EMBL/GenBank/DDBJ databases">
        <title>Prjna785345.</title>
        <authorList>
            <person name="Rujirawat T."/>
            <person name="Krajaejun T."/>
        </authorList>
    </citation>
    <scope>NUCLEOTIDE SEQUENCE</scope>
    <source>
        <strain evidence="8">Pi057C3</strain>
    </source>
</reference>
<gene>
    <name evidence="8" type="ORF">P43SY_007190</name>
</gene>
<dbReference type="PANTHER" id="PTHR48039:SF5">
    <property type="entry name" value="RNA-BINDING PROTEIN 28"/>
    <property type="match status" value="1"/>
</dbReference>
<dbReference type="Gene3D" id="3.30.70.330">
    <property type="match status" value="5"/>
</dbReference>
<feature type="compositionally biased region" description="Acidic residues" evidence="6">
    <location>
        <begin position="437"/>
        <end position="474"/>
    </location>
</feature>
<dbReference type="SMART" id="SM00361">
    <property type="entry name" value="RRM_1"/>
    <property type="match status" value="2"/>
</dbReference>
<evidence type="ECO:0000256" key="3">
    <source>
        <dbReference type="ARBA" id="ARBA00022884"/>
    </source>
</evidence>
<dbReference type="CDD" id="cd12416">
    <property type="entry name" value="RRM4_RBM28_like"/>
    <property type="match status" value="1"/>
</dbReference>
<evidence type="ECO:0000313" key="8">
    <source>
        <dbReference type="EMBL" id="KAJ0397722.1"/>
    </source>
</evidence>
<feature type="compositionally biased region" description="Basic residues" evidence="6">
    <location>
        <begin position="140"/>
        <end position="149"/>
    </location>
</feature>
<dbReference type="InterPro" id="IPR012677">
    <property type="entry name" value="Nucleotide-bd_a/b_plait_sf"/>
</dbReference>
<feature type="region of interest" description="Disordered" evidence="6">
    <location>
        <begin position="551"/>
        <end position="570"/>
    </location>
</feature>
<dbReference type="InterPro" id="IPR035979">
    <property type="entry name" value="RBD_domain_sf"/>
</dbReference>
<dbReference type="PANTHER" id="PTHR48039">
    <property type="entry name" value="RNA-BINDING MOTIF PROTEIN 14B"/>
    <property type="match status" value="1"/>
</dbReference>
<dbReference type="Proteomes" id="UP001209570">
    <property type="component" value="Unassembled WGS sequence"/>
</dbReference>
<evidence type="ECO:0000256" key="4">
    <source>
        <dbReference type="ARBA" id="ARBA00023242"/>
    </source>
</evidence>
<feature type="region of interest" description="Disordered" evidence="6">
    <location>
        <begin position="84"/>
        <end position="190"/>
    </location>
</feature>
<feature type="domain" description="RRM" evidence="7">
    <location>
        <begin position="490"/>
        <end position="597"/>
    </location>
</feature>
<dbReference type="SMART" id="SM00360">
    <property type="entry name" value="RRM"/>
    <property type="match status" value="5"/>
</dbReference>
<organism evidence="8 9">
    <name type="scientific">Pythium insidiosum</name>
    <name type="common">Pythiosis disease agent</name>
    <dbReference type="NCBI Taxonomy" id="114742"/>
    <lineage>
        <taxon>Eukaryota</taxon>
        <taxon>Sar</taxon>
        <taxon>Stramenopiles</taxon>
        <taxon>Oomycota</taxon>
        <taxon>Peronosporomycetes</taxon>
        <taxon>Pythiales</taxon>
        <taxon>Pythiaceae</taxon>
        <taxon>Pythium</taxon>
    </lineage>
</organism>